<organism evidence="2">
    <name type="scientific">Octactis speculum</name>
    <dbReference type="NCBI Taxonomy" id="3111310"/>
    <lineage>
        <taxon>Eukaryota</taxon>
        <taxon>Sar</taxon>
        <taxon>Stramenopiles</taxon>
        <taxon>Ochrophyta</taxon>
        <taxon>Dictyochophyceae</taxon>
        <taxon>Dictyochales</taxon>
        <taxon>Dictyochaceae</taxon>
        <taxon>Octactis</taxon>
    </lineage>
</organism>
<evidence type="ECO:0000256" key="1">
    <source>
        <dbReference type="SAM" id="MobiDB-lite"/>
    </source>
</evidence>
<feature type="region of interest" description="Disordered" evidence="1">
    <location>
        <begin position="165"/>
        <end position="236"/>
    </location>
</feature>
<name>A0A7S2DKE6_9STRA</name>
<feature type="compositionally biased region" description="Basic residues" evidence="1">
    <location>
        <begin position="205"/>
        <end position="214"/>
    </location>
</feature>
<accession>A0A7S2DKE6</accession>
<dbReference type="EMBL" id="HBGS01045053">
    <property type="protein sequence ID" value="CAD9457225.1"/>
    <property type="molecule type" value="Transcribed_RNA"/>
</dbReference>
<protein>
    <submittedName>
        <fullName evidence="2">Uncharacterized protein</fullName>
    </submittedName>
</protein>
<dbReference type="AlphaFoldDB" id="A0A7S2DKE6"/>
<gene>
    <name evidence="2" type="ORF">DSPE1174_LOCUS23257</name>
</gene>
<sequence length="236" mass="27678">MTRNFIPDVVHIIDNAETDWLQFPYWERAIACDTFTFFHWLTQKDLITATFLLRNFKEYATILNHLRKDVGEHLLESSCQDPRECEINPSNAWVHLRSPATKSTHMSVICDEFWYNLETGQSTFTPPEGFAPPEFQRKCDASRAILEPSLSSPDDSKVRLANNITVRRKNRRLKDRGTSQKPSRRQYSESRRTSLSEGPAYCSTRKQRYPRKRSSTVPPQLNRQCEDPLVQRRAWR</sequence>
<reference evidence="2" key="1">
    <citation type="submission" date="2021-01" db="EMBL/GenBank/DDBJ databases">
        <authorList>
            <person name="Corre E."/>
            <person name="Pelletier E."/>
            <person name="Niang G."/>
            <person name="Scheremetjew M."/>
            <person name="Finn R."/>
            <person name="Kale V."/>
            <person name="Holt S."/>
            <person name="Cochrane G."/>
            <person name="Meng A."/>
            <person name="Brown T."/>
            <person name="Cohen L."/>
        </authorList>
    </citation>
    <scope>NUCLEOTIDE SEQUENCE</scope>
    <source>
        <strain evidence="2">CCMP1381</strain>
    </source>
</reference>
<evidence type="ECO:0000313" key="2">
    <source>
        <dbReference type="EMBL" id="CAD9457225.1"/>
    </source>
</evidence>
<proteinExistence type="predicted"/>